<dbReference type="PANTHER" id="PTHR44846">
    <property type="entry name" value="MANNOSYL-D-GLYCERATE TRANSPORT/METABOLISM SYSTEM REPRESSOR MNGR-RELATED"/>
    <property type="match status" value="1"/>
</dbReference>
<dbReference type="SUPFAM" id="SSF46785">
    <property type="entry name" value="Winged helix' DNA-binding domain"/>
    <property type="match status" value="1"/>
</dbReference>
<evidence type="ECO:0000313" key="5">
    <source>
        <dbReference type="EMBL" id="QYN52301.1"/>
    </source>
</evidence>
<dbReference type="Pfam" id="PF00392">
    <property type="entry name" value="GntR"/>
    <property type="match status" value="1"/>
</dbReference>
<evidence type="ECO:0000256" key="1">
    <source>
        <dbReference type="ARBA" id="ARBA00023015"/>
    </source>
</evidence>
<dbReference type="SUPFAM" id="SSF64288">
    <property type="entry name" value="Chorismate lyase-like"/>
    <property type="match status" value="1"/>
</dbReference>
<dbReference type="Pfam" id="PF07702">
    <property type="entry name" value="UTRA"/>
    <property type="match status" value="1"/>
</dbReference>
<dbReference type="InterPro" id="IPR050679">
    <property type="entry name" value="Bact_HTH_transcr_reg"/>
</dbReference>
<dbReference type="InterPro" id="IPR000524">
    <property type="entry name" value="Tscrpt_reg_HTH_GntR"/>
</dbReference>
<dbReference type="PANTHER" id="PTHR44846:SF1">
    <property type="entry name" value="MANNOSYL-D-GLYCERATE TRANSPORT_METABOLISM SYSTEM REPRESSOR MNGR-RELATED"/>
    <property type="match status" value="1"/>
</dbReference>
<dbReference type="RefSeq" id="WP_220220764.1">
    <property type="nucleotide sequence ID" value="NZ_CP048268.1"/>
</dbReference>
<feature type="domain" description="HTH gntR-type" evidence="4">
    <location>
        <begin position="3"/>
        <end position="69"/>
    </location>
</feature>
<keyword evidence="2" id="KW-0238">DNA-binding</keyword>
<organism evidence="5 6">
    <name type="scientific">Lactobacillus panisapium</name>
    <dbReference type="NCBI Taxonomy" id="2012495"/>
    <lineage>
        <taxon>Bacteria</taxon>
        <taxon>Bacillati</taxon>
        <taxon>Bacillota</taxon>
        <taxon>Bacilli</taxon>
        <taxon>Lactobacillales</taxon>
        <taxon>Lactobacillaceae</taxon>
        <taxon>Lactobacillus</taxon>
    </lineage>
</organism>
<evidence type="ECO:0000256" key="2">
    <source>
        <dbReference type="ARBA" id="ARBA00023125"/>
    </source>
</evidence>
<dbReference type="InterPro" id="IPR028978">
    <property type="entry name" value="Chorismate_lyase_/UTRA_dom_sf"/>
</dbReference>
<dbReference type="CDD" id="cd07377">
    <property type="entry name" value="WHTH_GntR"/>
    <property type="match status" value="1"/>
</dbReference>
<keyword evidence="1" id="KW-0805">Transcription regulation</keyword>
<protein>
    <submittedName>
        <fullName evidence="5">GntR family transcriptional regulator</fullName>
    </submittedName>
</protein>
<dbReference type="SMART" id="SM00345">
    <property type="entry name" value="HTH_GNTR"/>
    <property type="match status" value="1"/>
</dbReference>
<dbReference type="InterPro" id="IPR036390">
    <property type="entry name" value="WH_DNA-bd_sf"/>
</dbReference>
<dbReference type="EMBL" id="CP048268">
    <property type="protein sequence ID" value="QYN52301.1"/>
    <property type="molecule type" value="Genomic_DNA"/>
</dbReference>
<dbReference type="Proteomes" id="UP000826550">
    <property type="component" value="Chromosome"/>
</dbReference>
<accession>A0ABX8W6A4</accession>
<dbReference type="PRINTS" id="PR00035">
    <property type="entry name" value="HTHGNTR"/>
</dbReference>
<dbReference type="Gene3D" id="1.10.10.10">
    <property type="entry name" value="Winged helix-like DNA-binding domain superfamily/Winged helix DNA-binding domain"/>
    <property type="match status" value="1"/>
</dbReference>
<keyword evidence="6" id="KW-1185">Reference proteome</keyword>
<evidence type="ECO:0000256" key="3">
    <source>
        <dbReference type="ARBA" id="ARBA00023163"/>
    </source>
</evidence>
<dbReference type="PROSITE" id="PS50949">
    <property type="entry name" value="HTH_GNTR"/>
    <property type="match status" value="1"/>
</dbReference>
<evidence type="ECO:0000313" key="6">
    <source>
        <dbReference type="Proteomes" id="UP000826550"/>
    </source>
</evidence>
<dbReference type="SMART" id="SM00866">
    <property type="entry name" value="UTRA"/>
    <property type="match status" value="1"/>
</dbReference>
<gene>
    <name evidence="5" type="ORF">GYM71_02185</name>
</gene>
<proteinExistence type="predicted"/>
<dbReference type="Gene3D" id="3.40.1410.10">
    <property type="entry name" value="Chorismate lyase-like"/>
    <property type="match status" value="1"/>
</dbReference>
<keyword evidence="3" id="KW-0804">Transcription</keyword>
<dbReference type="InterPro" id="IPR011663">
    <property type="entry name" value="UTRA"/>
</dbReference>
<dbReference type="InterPro" id="IPR036388">
    <property type="entry name" value="WH-like_DNA-bd_sf"/>
</dbReference>
<name>A0ABX8W6A4_9LACO</name>
<reference evidence="5 6" key="1">
    <citation type="submission" date="2020-01" db="EMBL/GenBank/DDBJ databases">
        <title>Vast differences in strain-level diversity in the gut microbiota of two closely related honey bee species.</title>
        <authorList>
            <person name="Ellegaard K.M."/>
            <person name="Suenami S."/>
            <person name="Miyazaki R."/>
            <person name="Engel P."/>
        </authorList>
    </citation>
    <scope>NUCLEOTIDE SEQUENCE [LARGE SCALE GENOMIC DNA]</scope>
    <source>
        <strain evidence="5 6">ESL0416</strain>
    </source>
</reference>
<sequence>MQKPLYQRVILDLEKLIKKMKPNEKLPSERQLLVKYGVSRNTIRLALQNLEERGLIYRLHGKGTFVSSIYLDRPNIGGIYSFSEEVMREGQKATTQNQSLELVTPTRKIAEQLNLAENEQAYKLVRLRLANNEPRMFSTTYLPEKLFPKLKISDLKNKTLYGVLKEKYNQLSVIAFEDVQAVSLSKPESEYLAEKEGSPSLKIYRKTINDKNIPIEFTISLARGDKFIYRSRQYNDLAK</sequence>
<evidence type="ECO:0000259" key="4">
    <source>
        <dbReference type="PROSITE" id="PS50949"/>
    </source>
</evidence>